<accession>A0ACC5RQV1</accession>
<dbReference type="EMBL" id="JAEOXF010000012">
    <property type="protein sequence ID" value="MBK4726999.1"/>
    <property type="molecule type" value="Genomic_DNA"/>
</dbReference>
<keyword evidence="2" id="KW-1185">Reference proteome</keyword>
<gene>
    <name evidence="1" type="ORF">JJL49_17370</name>
</gene>
<proteinExistence type="predicted"/>
<evidence type="ECO:0000313" key="1">
    <source>
        <dbReference type="EMBL" id="MBK4726999.1"/>
    </source>
</evidence>
<organism evidence="1 2">
    <name type="scientific">Enterobacter agglomerans</name>
    <name type="common">Erwinia herbicola</name>
    <name type="synonym">Pantoea agglomerans</name>
    <dbReference type="NCBI Taxonomy" id="549"/>
    <lineage>
        <taxon>Bacteria</taxon>
        <taxon>Pseudomonadati</taxon>
        <taxon>Pseudomonadota</taxon>
        <taxon>Gammaproteobacteria</taxon>
        <taxon>Enterobacterales</taxon>
        <taxon>Erwiniaceae</taxon>
        <taxon>Pantoea</taxon>
        <taxon>Pantoea agglomerans group</taxon>
    </lineage>
</organism>
<evidence type="ECO:0000313" key="2">
    <source>
        <dbReference type="Proteomes" id="UP000633731"/>
    </source>
</evidence>
<sequence>MTQTARVSIIILTQYPIWLNEALDSALAQDYPHCEIIIADCSGDKLVGQQLAARPDVTQYPITHLVFEKNQPDSYEVALRAAQGEYVKLLTHAERLEADCVSRLVAGLQRYPQCRVAASKRQRIDPRGDPLPDIAATAPLNANTCIINGRDFLRSQAQISYSLLGELTASLLYRDDLLALMSGENTLFSLNGEALSGVEGLVVYSKLLAHTDLLWFPQPLCCVRFSAVYRQPHQIDSDEDISKAREKVLQSLKAQPWYETGAAVDTVQLTELDQPDRVEAKNLLSTQQQYVVQDALNAWNGQRSLEPFQQKHLQQLAAAIPQPVNVAVVITVTAENRQSLSVTLDSLVHQGMTTLRLNPVVIGAVGDLSCGFPCYAAQEEDRLAVINQLIQQHDDGWFIFVDAGTHFQPSGLIALSTTLPQADSLLAIYADEYFYLGDEPSGMVFRPDFNLDLFLSSPKTMAQHWLFRRELLVAAEGFDLNYPQAAELDLIVKMIESQGLNVAGHLAEPLLTARLKSRAIVEDAAIIERHLNNRGYPQAQIALDSFYNYRLRYQHPTQPKVSIIILANWHLPSLISCVTTLLEKTHYLNYELLIVADGQGSAERDSWLHTLAGVDPQRIRVLHYQDSYQHGPMANLAAEQATGEYLVLMHCELAMIDGEWLDNLLNHGQRPEVAIVGGKQLTSENKVRHAGYILGMNGAAGDAFRGMDDSHPSQQGRLQLDQNYSAVSGDFMLIRKAVFFELGGFDSANQLYDDVDLCLRARSAGYMTVWTPYARVLRPAARSNPFPGETVHSSSKLKQLEEDKLFARWMPVIANDPAFNANMSLRSRHFDIEGDSLLSWRPAPRENVPTFLAHNADMTGCGHYRMMKPFEAMRNEGLAEGHVSMTLLNISEIGRFKPDSLIIQRRYSPAFHNWIERTGKLHNVFKVFELDDYILNVPIKHNNRQHFKQEIAGQLRKSLSFFDRFVVSTAPLAEAMSSMHPQILVVKNRLPADIWEPLHSLRNQGKKPRVGWAGGSSHRGDLEMIVDIIKEFAHDVEWVFFGMCPEKLRPYIHEYHQGVDISLYPEKLASLNLDLALAPVEDNIFNACKSNLRLLEYGVCGIPVICSNVACYTDDDLPVTRVNNRFIDWRDAIRMHLADPDASARMGAELQTAVRRDWMLTGNNVVEWATAWSAN</sequence>
<name>A0ACC5RQV1_ENTAG</name>
<reference evidence="1" key="1">
    <citation type="submission" date="2021-01" db="EMBL/GenBank/DDBJ databases">
        <title>Draft genome of Pantoea agglomerans Eh 335.</title>
        <authorList>
            <person name="Emsley S.A."/>
            <person name="Oline D.K."/>
            <person name="Saw J.H."/>
            <person name="Ushijima B."/>
            <person name="Videau P."/>
            <person name="Koyack M.J."/>
        </authorList>
    </citation>
    <scope>NUCLEOTIDE SEQUENCE</scope>
    <source>
        <strain evidence="1">Eh 335</strain>
    </source>
</reference>
<protein>
    <submittedName>
        <fullName evidence="1">Glycosyltransferase</fullName>
    </submittedName>
</protein>
<comment type="caution">
    <text evidence="1">The sequence shown here is derived from an EMBL/GenBank/DDBJ whole genome shotgun (WGS) entry which is preliminary data.</text>
</comment>
<dbReference type="Proteomes" id="UP000633731">
    <property type="component" value="Unassembled WGS sequence"/>
</dbReference>